<keyword evidence="4" id="KW-1185">Reference proteome</keyword>
<accession>A0ABV6ZGZ3</accession>
<evidence type="ECO:0000313" key="3">
    <source>
        <dbReference type="EMBL" id="MFC2251463.1"/>
    </source>
</evidence>
<keyword evidence="1" id="KW-0812">Transmembrane</keyword>
<proteinExistence type="predicted"/>
<dbReference type="EMBL" id="JBHGPK010000006">
    <property type="protein sequence ID" value="MFC2251463.1"/>
    <property type="molecule type" value="Genomic_DNA"/>
</dbReference>
<reference evidence="3 5" key="2">
    <citation type="submission" date="2024-09" db="EMBL/GenBank/DDBJ databases">
        <title>Description of Labrys sedimenti sp. nov., isolated from a diclofenac-degrading enrichment culture, and genome-based reclassification of Labrys portucalensis as a later heterotypic synonym of Labrys neptuniae.</title>
        <authorList>
            <person name="Tancsics A."/>
            <person name="Csepanyi A."/>
        </authorList>
    </citation>
    <scope>NUCLEOTIDE SEQUENCE [LARGE SCALE GENOMIC DNA]</scope>
    <source>
        <strain evidence="3 5">LMG 23412</strain>
    </source>
</reference>
<feature type="transmembrane region" description="Helical" evidence="1">
    <location>
        <begin position="12"/>
        <end position="38"/>
    </location>
</feature>
<gene>
    <name evidence="2" type="ORF">ABXS05_07205</name>
    <name evidence="3" type="ORF">ACETRX_17660</name>
</gene>
<evidence type="ECO:0000313" key="2">
    <source>
        <dbReference type="EMBL" id="MEW9305317.1"/>
    </source>
</evidence>
<evidence type="ECO:0000256" key="1">
    <source>
        <dbReference type="SAM" id="Phobius"/>
    </source>
</evidence>
<sequence length="85" mass="9090">MPSSDKSINWTSLITICSVAVLIGTELLGAAWASGWALAGFFQLGPTVEVILQGVFGLIALYAIFVFLRQASRVEPIFKREGASS</sequence>
<reference evidence="2 4" key="1">
    <citation type="submission" date="2024-07" db="EMBL/GenBank/DDBJ databases">
        <title>Description of Labrys sedimenti sp. nov., isolated from a diclofenac-degrading enrichment culture.</title>
        <authorList>
            <person name="Tancsics A."/>
            <person name="Csepanyi A."/>
        </authorList>
    </citation>
    <scope>NUCLEOTIDE SEQUENCE [LARGE SCALE GENOMIC DNA]</scope>
    <source>
        <strain evidence="2 4">LMG 23578</strain>
    </source>
</reference>
<dbReference type="Proteomes" id="UP001555786">
    <property type="component" value="Unassembled WGS sequence"/>
</dbReference>
<dbReference type="Proteomes" id="UP001595190">
    <property type="component" value="Unassembled WGS sequence"/>
</dbReference>
<comment type="caution">
    <text evidence="3">The sequence shown here is derived from an EMBL/GenBank/DDBJ whole genome shotgun (WGS) entry which is preliminary data.</text>
</comment>
<organism evidence="3 5">
    <name type="scientific">Labrys neptuniae</name>
    <dbReference type="NCBI Taxonomy" id="376174"/>
    <lineage>
        <taxon>Bacteria</taxon>
        <taxon>Pseudomonadati</taxon>
        <taxon>Pseudomonadota</taxon>
        <taxon>Alphaproteobacteria</taxon>
        <taxon>Hyphomicrobiales</taxon>
        <taxon>Xanthobacteraceae</taxon>
        <taxon>Labrys</taxon>
    </lineage>
</organism>
<dbReference type="RefSeq" id="WP_367623392.1">
    <property type="nucleotide sequence ID" value="NZ_JBFNQD010000001.1"/>
</dbReference>
<name>A0ABV6ZGZ3_9HYPH</name>
<dbReference type="EMBL" id="JBFNQD010000001">
    <property type="protein sequence ID" value="MEW9305317.1"/>
    <property type="molecule type" value="Genomic_DNA"/>
</dbReference>
<keyword evidence="1" id="KW-0472">Membrane</keyword>
<evidence type="ECO:0000313" key="4">
    <source>
        <dbReference type="Proteomes" id="UP001555786"/>
    </source>
</evidence>
<evidence type="ECO:0000313" key="5">
    <source>
        <dbReference type="Proteomes" id="UP001595190"/>
    </source>
</evidence>
<feature type="transmembrane region" description="Helical" evidence="1">
    <location>
        <begin position="50"/>
        <end position="68"/>
    </location>
</feature>
<protein>
    <submittedName>
        <fullName evidence="3">Uncharacterized protein</fullName>
    </submittedName>
</protein>
<keyword evidence="1" id="KW-1133">Transmembrane helix</keyword>